<reference evidence="10 11" key="1">
    <citation type="submission" date="2019-07" db="EMBL/GenBank/DDBJ databases">
        <title>Whole genome shotgun sequence of Chitinophaga cymbidii NBRC 109752.</title>
        <authorList>
            <person name="Hosoyama A."/>
            <person name="Uohara A."/>
            <person name="Ohji S."/>
            <person name="Ichikawa N."/>
        </authorList>
    </citation>
    <scope>NUCLEOTIDE SEQUENCE [LARGE SCALE GENOMIC DNA]</scope>
    <source>
        <strain evidence="10 11">NBRC 109752</strain>
    </source>
</reference>
<feature type="signal peptide" evidence="8">
    <location>
        <begin position="1"/>
        <end position="21"/>
    </location>
</feature>
<evidence type="ECO:0000256" key="5">
    <source>
        <dbReference type="ARBA" id="ARBA00022801"/>
    </source>
</evidence>
<comment type="caution">
    <text evidence="10">The sequence shown here is derived from an EMBL/GenBank/DDBJ whole genome shotgun (WGS) entry which is preliminary data.</text>
</comment>
<dbReference type="AlphaFoldDB" id="A0A512RRJ0"/>
<comment type="cofactor">
    <cofactor evidence="1">
        <name>Ca(2+)</name>
        <dbReference type="ChEBI" id="CHEBI:29108"/>
    </cofactor>
</comment>
<evidence type="ECO:0000259" key="9">
    <source>
        <dbReference type="Pfam" id="PF00884"/>
    </source>
</evidence>
<evidence type="ECO:0000256" key="8">
    <source>
        <dbReference type="SAM" id="SignalP"/>
    </source>
</evidence>
<proteinExistence type="inferred from homology"/>
<evidence type="ECO:0000313" key="10">
    <source>
        <dbReference type="EMBL" id="GEP98294.1"/>
    </source>
</evidence>
<dbReference type="Gene3D" id="3.40.720.10">
    <property type="entry name" value="Alkaline Phosphatase, subunit A"/>
    <property type="match status" value="1"/>
</dbReference>
<evidence type="ECO:0000256" key="7">
    <source>
        <dbReference type="SAM" id="MobiDB-lite"/>
    </source>
</evidence>
<dbReference type="SUPFAM" id="SSF53649">
    <property type="entry name" value="Alkaline phosphatase-like"/>
    <property type="match status" value="1"/>
</dbReference>
<gene>
    <name evidence="10" type="ORF">CCY01nite_45540</name>
</gene>
<evidence type="ECO:0000256" key="4">
    <source>
        <dbReference type="ARBA" id="ARBA00022729"/>
    </source>
</evidence>
<dbReference type="PROSITE" id="PS51257">
    <property type="entry name" value="PROKAR_LIPOPROTEIN"/>
    <property type="match status" value="1"/>
</dbReference>
<comment type="similarity">
    <text evidence="2">Belongs to the sulfatase family.</text>
</comment>
<dbReference type="InterPro" id="IPR000917">
    <property type="entry name" value="Sulfatase_N"/>
</dbReference>
<organism evidence="10 11">
    <name type="scientific">Chitinophaga cymbidii</name>
    <dbReference type="NCBI Taxonomy" id="1096750"/>
    <lineage>
        <taxon>Bacteria</taxon>
        <taxon>Pseudomonadati</taxon>
        <taxon>Bacteroidota</taxon>
        <taxon>Chitinophagia</taxon>
        <taxon>Chitinophagales</taxon>
        <taxon>Chitinophagaceae</taxon>
        <taxon>Chitinophaga</taxon>
    </lineage>
</organism>
<accession>A0A512RRJ0</accession>
<dbReference type="Proteomes" id="UP000321436">
    <property type="component" value="Unassembled WGS sequence"/>
</dbReference>
<keyword evidence="4 8" id="KW-0732">Signal</keyword>
<evidence type="ECO:0000256" key="2">
    <source>
        <dbReference type="ARBA" id="ARBA00008779"/>
    </source>
</evidence>
<evidence type="ECO:0000256" key="3">
    <source>
        <dbReference type="ARBA" id="ARBA00022723"/>
    </source>
</evidence>
<dbReference type="GO" id="GO:0004423">
    <property type="term" value="F:iduronate-2-sulfatase activity"/>
    <property type="evidence" value="ECO:0007669"/>
    <property type="project" value="InterPro"/>
</dbReference>
<dbReference type="PANTHER" id="PTHR45953">
    <property type="entry name" value="IDURONATE 2-SULFATASE"/>
    <property type="match status" value="1"/>
</dbReference>
<keyword evidence="5" id="KW-0378">Hydrolase</keyword>
<keyword evidence="3" id="KW-0479">Metal-binding</keyword>
<evidence type="ECO:0000256" key="6">
    <source>
        <dbReference type="ARBA" id="ARBA00022837"/>
    </source>
</evidence>
<dbReference type="GO" id="GO:0005737">
    <property type="term" value="C:cytoplasm"/>
    <property type="evidence" value="ECO:0007669"/>
    <property type="project" value="TreeGrafter"/>
</dbReference>
<keyword evidence="6" id="KW-0106">Calcium</keyword>
<feature type="region of interest" description="Disordered" evidence="7">
    <location>
        <begin position="179"/>
        <end position="198"/>
    </location>
</feature>
<dbReference type="InterPro" id="IPR017850">
    <property type="entry name" value="Alkaline_phosphatase_core_sf"/>
</dbReference>
<keyword evidence="11" id="KW-1185">Reference proteome</keyword>
<protein>
    <submittedName>
        <fullName evidence="10">Iduronate-2-sulfatase</fullName>
    </submittedName>
</protein>
<feature type="chain" id="PRO_5022009365" evidence="8">
    <location>
        <begin position="22"/>
        <end position="488"/>
    </location>
</feature>
<name>A0A512RRJ0_9BACT</name>
<feature type="domain" description="Sulfatase N-terminal" evidence="9">
    <location>
        <begin position="25"/>
        <end position="391"/>
    </location>
</feature>
<dbReference type="OrthoDB" id="9763552at2"/>
<evidence type="ECO:0000256" key="1">
    <source>
        <dbReference type="ARBA" id="ARBA00001913"/>
    </source>
</evidence>
<dbReference type="PANTHER" id="PTHR45953:SF1">
    <property type="entry name" value="IDURONATE 2-SULFATASE"/>
    <property type="match status" value="1"/>
</dbReference>
<dbReference type="InterPro" id="IPR035874">
    <property type="entry name" value="IDS"/>
</dbReference>
<dbReference type="CDD" id="cd16030">
    <property type="entry name" value="iduronate-2-sulfatase"/>
    <property type="match status" value="1"/>
</dbReference>
<dbReference type="GO" id="GO:0046872">
    <property type="term" value="F:metal ion binding"/>
    <property type="evidence" value="ECO:0007669"/>
    <property type="project" value="UniProtKB-KW"/>
</dbReference>
<sequence length="488" mass="54587">MNSKKIFSLFLPLAIACSVQAQQRPNVLFICVDDLRPDLGCYGNPEVHSPNIDAFAEKAVVFRKQYVTVPTCGASRISMLTGRYPRTKAALSNDAAEKLLANLPRNGKPETFIENMRRNGYYTVGIGKISHSADGYVYPYTASRSNQLELPNSWDEMLMDPGKWKTGWNAFFAYADGSNRQSRKGNVKPYEAGQGEDDAYPDGLTATLAVQKLKELSAKGQPFFLGVGFFKPHLPFNAPKKYWDMYDESKLSLTPSPDIPENVNAASLHPSAEFASYKAGDERASLKDPVSDAYARKLRHAYYAAVSYMDAQVGKVLEALKQNGLDENTIVIIWGDHGWQLGDDRVWGKHTLFEWSLRSAFLVRTPGMEKGFICDRVISSADIYPTLMQLCNLSSPVKTDGNSFAGLLASPDDATWRDVAYSYFRQGVSMRTPRYRLTKYFREAQPAVELYDHETDPFENKNIAATQPALIAELMKTWEKGNTGLFSK</sequence>
<dbReference type="RefSeq" id="WP_146866728.1">
    <property type="nucleotide sequence ID" value="NZ_BKAU01000006.1"/>
</dbReference>
<dbReference type="EMBL" id="BKAU01000006">
    <property type="protein sequence ID" value="GEP98294.1"/>
    <property type="molecule type" value="Genomic_DNA"/>
</dbReference>
<evidence type="ECO:0000313" key="11">
    <source>
        <dbReference type="Proteomes" id="UP000321436"/>
    </source>
</evidence>
<dbReference type="Pfam" id="PF00884">
    <property type="entry name" value="Sulfatase"/>
    <property type="match status" value="1"/>
</dbReference>